<evidence type="ECO:0000313" key="2">
    <source>
        <dbReference type="Proteomes" id="UP001056120"/>
    </source>
</evidence>
<sequence>MSTKMLCASARTRFIPSFSLSPHKPIFRRPTSLTYPRNYQTPIIMSAQDQIVEHVVLFKVKPDVDSTKVAAMFAGLHGLTSLNLTLHLSAGQLLRSRSSSLTFTHMLHSRYSSKDHLQEYAAHPEHVRVVTENIKPIIDDIMAVDWISTGASVSPKPGSAMRVTFLKLKEDLGENEKSRVLEVIGGIKDEFPAIEQLSVGENFSHDRAKGYTIASVAVLAGPADLEALDSNAELVKLQKEKVKDSIESVLVVDYVIPPPQAANL</sequence>
<keyword evidence="2" id="KW-1185">Reference proteome</keyword>
<name>A0ACB9FXT3_9ASTR</name>
<protein>
    <submittedName>
        <fullName evidence="1">Uncharacterized protein</fullName>
    </submittedName>
</protein>
<evidence type="ECO:0000313" key="1">
    <source>
        <dbReference type="EMBL" id="KAI3775610.1"/>
    </source>
</evidence>
<dbReference type="Proteomes" id="UP001056120">
    <property type="component" value="Linkage Group LG16"/>
</dbReference>
<organism evidence="1 2">
    <name type="scientific">Smallanthus sonchifolius</name>
    <dbReference type="NCBI Taxonomy" id="185202"/>
    <lineage>
        <taxon>Eukaryota</taxon>
        <taxon>Viridiplantae</taxon>
        <taxon>Streptophyta</taxon>
        <taxon>Embryophyta</taxon>
        <taxon>Tracheophyta</taxon>
        <taxon>Spermatophyta</taxon>
        <taxon>Magnoliopsida</taxon>
        <taxon>eudicotyledons</taxon>
        <taxon>Gunneridae</taxon>
        <taxon>Pentapetalae</taxon>
        <taxon>asterids</taxon>
        <taxon>campanulids</taxon>
        <taxon>Asterales</taxon>
        <taxon>Asteraceae</taxon>
        <taxon>Asteroideae</taxon>
        <taxon>Heliantheae alliance</taxon>
        <taxon>Millerieae</taxon>
        <taxon>Smallanthus</taxon>
    </lineage>
</organism>
<comment type="caution">
    <text evidence="1">The sequence shown here is derived from an EMBL/GenBank/DDBJ whole genome shotgun (WGS) entry which is preliminary data.</text>
</comment>
<reference evidence="2" key="1">
    <citation type="journal article" date="2022" name="Mol. Ecol. Resour.">
        <title>The genomes of chicory, endive, great burdock and yacon provide insights into Asteraceae palaeo-polyploidization history and plant inulin production.</title>
        <authorList>
            <person name="Fan W."/>
            <person name="Wang S."/>
            <person name="Wang H."/>
            <person name="Wang A."/>
            <person name="Jiang F."/>
            <person name="Liu H."/>
            <person name="Zhao H."/>
            <person name="Xu D."/>
            <person name="Zhang Y."/>
        </authorList>
    </citation>
    <scope>NUCLEOTIDE SEQUENCE [LARGE SCALE GENOMIC DNA]</scope>
    <source>
        <strain evidence="2">cv. Yunnan</strain>
    </source>
</reference>
<gene>
    <name evidence="1" type="ORF">L1987_50190</name>
</gene>
<reference evidence="1 2" key="2">
    <citation type="journal article" date="2022" name="Mol. Ecol. Resour.">
        <title>The genomes of chicory, endive, great burdock and yacon provide insights into Asteraceae paleo-polyploidization history and plant inulin production.</title>
        <authorList>
            <person name="Fan W."/>
            <person name="Wang S."/>
            <person name="Wang H."/>
            <person name="Wang A."/>
            <person name="Jiang F."/>
            <person name="Liu H."/>
            <person name="Zhao H."/>
            <person name="Xu D."/>
            <person name="Zhang Y."/>
        </authorList>
    </citation>
    <scope>NUCLEOTIDE SEQUENCE [LARGE SCALE GENOMIC DNA]</scope>
    <source>
        <strain evidence="2">cv. Yunnan</strain>
        <tissue evidence="1">Leaves</tissue>
    </source>
</reference>
<accession>A0ACB9FXT3</accession>
<proteinExistence type="predicted"/>
<dbReference type="EMBL" id="CM042033">
    <property type="protein sequence ID" value="KAI3775610.1"/>
    <property type="molecule type" value="Genomic_DNA"/>
</dbReference>